<dbReference type="Proteomes" id="UP000228531">
    <property type="component" value="Unassembled WGS sequence"/>
</dbReference>
<feature type="transmembrane region" description="Helical" evidence="1">
    <location>
        <begin position="60"/>
        <end position="79"/>
    </location>
</feature>
<keyword evidence="1" id="KW-1133">Transmembrane helix</keyword>
<accession>A0A2M8W5A2</accession>
<evidence type="ECO:0000313" key="3">
    <source>
        <dbReference type="Proteomes" id="UP000228531"/>
    </source>
</evidence>
<dbReference type="OrthoDB" id="8479738at2"/>
<feature type="transmembrane region" description="Helical" evidence="1">
    <location>
        <begin position="36"/>
        <end position="54"/>
    </location>
</feature>
<reference evidence="2 3" key="1">
    <citation type="submission" date="2017-11" db="EMBL/GenBank/DDBJ databases">
        <title>Genomic Encyclopedia of Archaeal and Bacterial Type Strains, Phase II (KMG-II): From Individual Species to Whole Genera.</title>
        <authorList>
            <person name="Goeker M."/>
        </authorList>
    </citation>
    <scope>NUCLEOTIDE SEQUENCE [LARGE SCALE GENOMIC DNA]</scope>
    <source>
        <strain evidence="2 3">DSM 29128</strain>
    </source>
</reference>
<keyword evidence="1" id="KW-0472">Membrane</keyword>
<keyword evidence="1" id="KW-0812">Transmembrane</keyword>
<gene>
    <name evidence="2" type="ORF">BC777_2445</name>
</gene>
<dbReference type="EMBL" id="PGTY01000002">
    <property type="protein sequence ID" value="PJI86088.1"/>
    <property type="molecule type" value="Genomic_DNA"/>
</dbReference>
<organism evidence="2 3">
    <name type="scientific">Yoonia maricola</name>
    <dbReference type="NCBI Taxonomy" id="420999"/>
    <lineage>
        <taxon>Bacteria</taxon>
        <taxon>Pseudomonadati</taxon>
        <taxon>Pseudomonadota</taxon>
        <taxon>Alphaproteobacteria</taxon>
        <taxon>Rhodobacterales</taxon>
        <taxon>Paracoccaceae</taxon>
        <taxon>Yoonia</taxon>
    </lineage>
</organism>
<protein>
    <submittedName>
        <fullName evidence="2">Uncharacterized protein</fullName>
    </submittedName>
</protein>
<evidence type="ECO:0000313" key="2">
    <source>
        <dbReference type="EMBL" id="PJI86088.1"/>
    </source>
</evidence>
<comment type="caution">
    <text evidence="2">The sequence shown here is derived from an EMBL/GenBank/DDBJ whole genome shotgun (WGS) entry which is preliminary data.</text>
</comment>
<sequence length="81" mass="9022">MSLIDQRPLRPFTSTVKETLTEWRGYFFPLSMEAKIVLAILAVVALWGLAIFTFGVAALVWPMTLIVPGIVLSLVLLTWGM</sequence>
<dbReference type="RefSeq" id="WP_100368412.1">
    <property type="nucleotide sequence ID" value="NZ_PGTY01000002.1"/>
</dbReference>
<evidence type="ECO:0000256" key="1">
    <source>
        <dbReference type="SAM" id="Phobius"/>
    </source>
</evidence>
<name>A0A2M8W5A2_9RHOB</name>
<proteinExistence type="predicted"/>
<dbReference type="AlphaFoldDB" id="A0A2M8W5A2"/>
<keyword evidence="3" id="KW-1185">Reference proteome</keyword>